<proteinExistence type="predicted"/>
<sequence length="109" mass="11179">MSSATRELEGLLPPLFTSSTAFDVASFNHQPVLGAEAFFPLIRLVHSHWTIGFGGLEAARFSSPELKATATGSSDGGGTNSLMKKQINIANIDARGVTSVGSKGSGGAA</sequence>
<dbReference type="AlphaFoldDB" id="A0A0D3H207"/>
<dbReference type="EnsemblPlants" id="OBART08G20030.1">
    <property type="protein sequence ID" value="OBART08G20030.1"/>
    <property type="gene ID" value="OBART08G20030"/>
</dbReference>
<evidence type="ECO:0000313" key="1">
    <source>
        <dbReference type="EnsemblPlants" id="OBART08G20030.1"/>
    </source>
</evidence>
<dbReference type="HOGENOM" id="CLU_2187988_0_0_1"/>
<dbReference type="PaxDb" id="65489-OBART08G20030.1"/>
<reference evidence="1" key="1">
    <citation type="journal article" date="2009" name="Rice">
        <title>De Novo Next Generation Sequencing of Plant Genomes.</title>
        <authorList>
            <person name="Rounsley S."/>
            <person name="Marri P.R."/>
            <person name="Yu Y."/>
            <person name="He R."/>
            <person name="Sisneros N."/>
            <person name="Goicoechea J.L."/>
            <person name="Lee S.J."/>
            <person name="Angelova A."/>
            <person name="Kudrna D."/>
            <person name="Luo M."/>
            <person name="Affourtit J."/>
            <person name="Desany B."/>
            <person name="Knight J."/>
            <person name="Niazi F."/>
            <person name="Egholm M."/>
            <person name="Wing R.A."/>
        </authorList>
    </citation>
    <scope>NUCLEOTIDE SEQUENCE [LARGE SCALE GENOMIC DNA]</scope>
    <source>
        <strain evidence="1">cv. IRGC 105608</strain>
    </source>
</reference>
<organism evidence="1">
    <name type="scientific">Oryza barthii</name>
    <dbReference type="NCBI Taxonomy" id="65489"/>
    <lineage>
        <taxon>Eukaryota</taxon>
        <taxon>Viridiplantae</taxon>
        <taxon>Streptophyta</taxon>
        <taxon>Embryophyta</taxon>
        <taxon>Tracheophyta</taxon>
        <taxon>Spermatophyta</taxon>
        <taxon>Magnoliopsida</taxon>
        <taxon>Liliopsida</taxon>
        <taxon>Poales</taxon>
        <taxon>Poaceae</taxon>
        <taxon>BOP clade</taxon>
        <taxon>Oryzoideae</taxon>
        <taxon>Oryzeae</taxon>
        <taxon>Oryzinae</taxon>
        <taxon>Oryza</taxon>
    </lineage>
</organism>
<accession>A0A0D3H207</accession>
<name>A0A0D3H207_9ORYZ</name>
<dbReference type="Proteomes" id="UP000026960">
    <property type="component" value="Chromosome 8"/>
</dbReference>
<reference evidence="1" key="2">
    <citation type="submission" date="2015-03" db="UniProtKB">
        <authorList>
            <consortium name="EnsemblPlants"/>
        </authorList>
    </citation>
    <scope>IDENTIFICATION</scope>
</reference>
<keyword evidence="2" id="KW-1185">Reference proteome</keyword>
<dbReference type="Gramene" id="OBART08G20030.1">
    <property type="protein sequence ID" value="OBART08G20030.1"/>
    <property type="gene ID" value="OBART08G20030"/>
</dbReference>
<evidence type="ECO:0000313" key="2">
    <source>
        <dbReference type="Proteomes" id="UP000026960"/>
    </source>
</evidence>
<protein>
    <submittedName>
        <fullName evidence="1">Uncharacterized protein</fullName>
    </submittedName>
</protein>